<evidence type="ECO:0000259" key="1">
    <source>
        <dbReference type="SMART" id="SM00460"/>
    </source>
</evidence>
<dbReference type="Pfam" id="PF01841">
    <property type="entry name" value="Transglut_core"/>
    <property type="match status" value="1"/>
</dbReference>
<dbReference type="InterPro" id="IPR002931">
    <property type="entry name" value="Transglutaminase-like"/>
</dbReference>
<organism evidence="2 3">
    <name type="scientific">Salipiger mucosus DSM 16094</name>
    <dbReference type="NCBI Taxonomy" id="1123237"/>
    <lineage>
        <taxon>Bacteria</taxon>
        <taxon>Pseudomonadati</taxon>
        <taxon>Pseudomonadota</taxon>
        <taxon>Alphaproteobacteria</taxon>
        <taxon>Rhodobacterales</taxon>
        <taxon>Roseobacteraceae</taxon>
        <taxon>Salipiger</taxon>
    </lineage>
</organism>
<dbReference type="InterPro" id="IPR013589">
    <property type="entry name" value="Bac_transglu_N"/>
</dbReference>
<dbReference type="AlphaFoldDB" id="S9Q3H6"/>
<evidence type="ECO:0000313" key="2">
    <source>
        <dbReference type="EMBL" id="EPX75891.1"/>
    </source>
</evidence>
<dbReference type="SMART" id="SM00460">
    <property type="entry name" value="TGc"/>
    <property type="match status" value="1"/>
</dbReference>
<protein>
    <recommendedName>
        <fullName evidence="1">Transglutaminase-like domain-containing protein</fullName>
    </recommendedName>
</protein>
<dbReference type="eggNOG" id="COG1305">
    <property type="taxonomic scope" value="Bacteria"/>
</dbReference>
<name>S9Q3H6_9RHOB</name>
<gene>
    <name evidence="2" type="ORF">Salmuc_00994</name>
</gene>
<dbReference type="HOGENOM" id="CLU_008973_0_0_5"/>
<dbReference type="InterPro" id="IPR038765">
    <property type="entry name" value="Papain-like_cys_pep_sf"/>
</dbReference>
<comment type="caution">
    <text evidence="2">The sequence shown here is derived from an EMBL/GenBank/DDBJ whole genome shotgun (WGS) entry which is preliminary data.</text>
</comment>
<reference evidence="3" key="1">
    <citation type="journal article" date="2014" name="Stand. Genomic Sci.">
        <title>Genome sequence of the exopolysaccharide-producing Salipiger mucosus type strain (DSM 16094(T)), a moderately halophilic member of the Roseobacter clade.</title>
        <authorList>
            <person name="Riedel T."/>
            <person name="Spring S."/>
            <person name="Fiebig A."/>
            <person name="Petersen J."/>
            <person name="Kyrpides N.C."/>
            <person name="Goker M."/>
            <person name="Klenk H.P."/>
        </authorList>
    </citation>
    <scope>NUCLEOTIDE SEQUENCE [LARGE SCALE GENOMIC DNA]</scope>
    <source>
        <strain evidence="3">DSM 16094</strain>
    </source>
</reference>
<dbReference type="RefSeq" id="WP_020043153.1">
    <property type="nucleotide sequence ID" value="NZ_KE557286.1"/>
</dbReference>
<feature type="domain" description="Transglutaminase-like" evidence="1">
    <location>
        <begin position="177"/>
        <end position="248"/>
    </location>
</feature>
<dbReference type="EMBL" id="APVH01000065">
    <property type="protein sequence ID" value="EPX75891.1"/>
    <property type="molecule type" value="Genomic_DNA"/>
</dbReference>
<dbReference type="Pfam" id="PF08379">
    <property type="entry name" value="Bact_transglu_N"/>
    <property type="match status" value="1"/>
</dbReference>
<dbReference type="Proteomes" id="UP000015347">
    <property type="component" value="Unassembled WGS sequence"/>
</dbReference>
<evidence type="ECO:0000313" key="3">
    <source>
        <dbReference type="Proteomes" id="UP000015347"/>
    </source>
</evidence>
<proteinExistence type="predicted"/>
<accession>S9Q3H6</accession>
<dbReference type="PANTHER" id="PTHR33490:SF7">
    <property type="entry name" value="BLR2979 PROTEIN"/>
    <property type="match status" value="1"/>
</dbReference>
<keyword evidence="3" id="KW-1185">Reference proteome</keyword>
<dbReference type="Gene3D" id="3.10.620.30">
    <property type="match status" value="1"/>
</dbReference>
<dbReference type="OrthoDB" id="9804023at2"/>
<dbReference type="STRING" id="1123237.Salmuc_00994"/>
<dbReference type="SUPFAM" id="SSF54001">
    <property type="entry name" value="Cysteine proteinases"/>
    <property type="match status" value="1"/>
</dbReference>
<sequence>MSMTYDIRLRIAYAYDSPAASSRAMLRMMPRTLPGQQLLYGVLGTDPAPSYRRDDLDFFGNATTQVAHDMRLRRIAFSFEGRVRRSAFSGGLDLSPRRDALARELAAAASIAPDSPHHFLGASPRVPHEPEIAAFAQETVEGGMSTMAAVDAISRRLHDEFTFDPSATEVTTTPIEAFAARRGVCQDISHVMIGALRSLSIPAGYVSGFLRTIPPAGRPRLEGADAMHAWVRAWCGTEMGWLEFDPTNAIRAGTDHVTVALGRDYSDVAPAKGSLRSAGSHASTHQVDVIPV</sequence>
<dbReference type="PANTHER" id="PTHR33490">
    <property type="entry name" value="BLR5614 PROTEIN-RELATED"/>
    <property type="match status" value="1"/>
</dbReference>